<keyword evidence="8" id="KW-1185">Reference proteome</keyword>
<comment type="function">
    <text evidence="1 6">Required for the transposition of the insertion element.</text>
</comment>
<dbReference type="OrthoDB" id="9793302at2"/>
<dbReference type="EMBL" id="PYYB01000001">
    <property type="protein sequence ID" value="PTL60055.1"/>
    <property type="molecule type" value="Genomic_DNA"/>
</dbReference>
<accession>A0A2T4ULH1</accession>
<comment type="similarity">
    <text evidence="2 6">Belongs to the transposase mutator family.</text>
</comment>
<dbReference type="InterPro" id="IPR001207">
    <property type="entry name" value="Transposase_mutator"/>
</dbReference>
<dbReference type="AlphaFoldDB" id="A0A2T4ULH1"/>
<evidence type="ECO:0000256" key="2">
    <source>
        <dbReference type="ARBA" id="ARBA00010961"/>
    </source>
</evidence>
<dbReference type="GO" id="GO:0004803">
    <property type="term" value="F:transposase activity"/>
    <property type="evidence" value="ECO:0007669"/>
    <property type="project" value="UniProtKB-UniRule"/>
</dbReference>
<dbReference type="PANTHER" id="PTHR33217:SF7">
    <property type="entry name" value="TRANSPOSASE FOR INSERTION SEQUENCE ELEMENT IS1081"/>
    <property type="match status" value="1"/>
</dbReference>
<evidence type="ECO:0000256" key="1">
    <source>
        <dbReference type="ARBA" id="ARBA00002190"/>
    </source>
</evidence>
<dbReference type="Proteomes" id="UP000240739">
    <property type="component" value="Unassembled WGS sequence"/>
</dbReference>
<evidence type="ECO:0000313" key="7">
    <source>
        <dbReference type="EMBL" id="PTL60055.1"/>
    </source>
</evidence>
<comment type="caution">
    <text evidence="7">The sequence shown here is derived from an EMBL/GenBank/DDBJ whole genome shotgun (WGS) entry which is preliminary data.</text>
</comment>
<evidence type="ECO:0000313" key="8">
    <source>
        <dbReference type="Proteomes" id="UP000240739"/>
    </source>
</evidence>
<evidence type="ECO:0000256" key="4">
    <source>
        <dbReference type="ARBA" id="ARBA00023125"/>
    </source>
</evidence>
<dbReference type="GO" id="GO:0006313">
    <property type="term" value="P:DNA transposition"/>
    <property type="evidence" value="ECO:0007669"/>
    <property type="project" value="UniProtKB-UniRule"/>
</dbReference>
<evidence type="ECO:0000256" key="6">
    <source>
        <dbReference type="RuleBase" id="RU365089"/>
    </source>
</evidence>
<proteinExistence type="inferred from homology"/>
<dbReference type="Pfam" id="PF00872">
    <property type="entry name" value="Transposase_mut"/>
    <property type="match status" value="1"/>
</dbReference>
<evidence type="ECO:0000256" key="5">
    <source>
        <dbReference type="ARBA" id="ARBA00023172"/>
    </source>
</evidence>
<keyword evidence="5 6" id="KW-0233">DNA recombination</keyword>
<keyword evidence="4 6" id="KW-0238">DNA-binding</keyword>
<keyword evidence="3 6" id="KW-0815">Transposition</keyword>
<gene>
    <name evidence="7" type="ORF">C7Y72_10560</name>
</gene>
<dbReference type="PANTHER" id="PTHR33217">
    <property type="entry name" value="TRANSPOSASE FOR INSERTION SEQUENCE ELEMENT IS1081"/>
    <property type="match status" value="1"/>
</dbReference>
<reference evidence="7 8" key="1">
    <citation type="submission" date="2018-03" db="EMBL/GenBank/DDBJ databases">
        <title>Aquarubrobacter algicola gen. nov., sp. nov., a novel actinobacterium isolated from shallow eutrophic lake during the end of cyanobacterial harmful algal blooms.</title>
        <authorList>
            <person name="Chun S.J."/>
        </authorList>
    </citation>
    <scope>NUCLEOTIDE SEQUENCE [LARGE SCALE GENOMIC DNA]</scope>
    <source>
        <strain evidence="7 8">Seoho-28</strain>
    </source>
</reference>
<name>A0A2T4ULH1_9ACTN</name>
<organism evidence="7 8">
    <name type="scientific">Paraconexibacter algicola</name>
    <dbReference type="NCBI Taxonomy" id="2133960"/>
    <lineage>
        <taxon>Bacteria</taxon>
        <taxon>Bacillati</taxon>
        <taxon>Actinomycetota</taxon>
        <taxon>Thermoleophilia</taxon>
        <taxon>Solirubrobacterales</taxon>
        <taxon>Paraconexibacteraceae</taxon>
        <taxon>Paraconexibacter</taxon>
    </lineage>
</organism>
<sequence length="273" mass="29264">MQEALGELVNAAKDGLLAVCVATGLGVLNTLMEEEVAAVVGPKHARVPDRTAVRHGREAGEVTLGGRRVGVDRPRLRTADVPLKTYAHFADRDPLTRVLLEQMLSGVSTRTFVRTREPVGQDVLAAERSTSKSAVSREFVGRTSEHLKALMSRSLADVRLAALMLDGNELKGRCCVVALGVTTDGIKVPPGSWDGSTENKTITVALLADLVDRGLDVEQGVLVVLDGGKALRAAVAEVFGPVPVQRCIRHKGRNVLDHLPEGDRPAVKRRVAR</sequence>
<dbReference type="GO" id="GO:0003677">
    <property type="term" value="F:DNA binding"/>
    <property type="evidence" value="ECO:0007669"/>
    <property type="project" value="UniProtKB-UniRule"/>
</dbReference>
<keyword evidence="6" id="KW-0814">Transposable element</keyword>
<evidence type="ECO:0000256" key="3">
    <source>
        <dbReference type="ARBA" id="ARBA00022578"/>
    </source>
</evidence>
<protein>
    <recommendedName>
        <fullName evidence="6">Mutator family transposase</fullName>
    </recommendedName>
</protein>